<evidence type="ECO:0000313" key="3">
    <source>
        <dbReference type="Proteomes" id="UP000521313"/>
    </source>
</evidence>
<organism evidence="1 3">
    <name type="scientific">Faecalicoccus acidiformans</name>
    <dbReference type="NCBI Taxonomy" id="915173"/>
    <lineage>
        <taxon>Bacteria</taxon>
        <taxon>Bacillati</taxon>
        <taxon>Bacillota</taxon>
        <taxon>Erysipelotrichia</taxon>
        <taxon>Erysipelotrichales</taxon>
        <taxon>Erysipelotrichaceae</taxon>
        <taxon>Faecalicoccus</taxon>
    </lineage>
</organism>
<proteinExistence type="predicted"/>
<dbReference type="RefSeq" id="WP_183375559.1">
    <property type="nucleotide sequence ID" value="NZ_CALVCN010000005.1"/>
</dbReference>
<reference evidence="2" key="2">
    <citation type="submission" date="2020-08" db="EMBL/GenBank/DDBJ databases">
        <authorList>
            <person name="Cejkova D."/>
            <person name="Kubasova T."/>
            <person name="Jahodarova E."/>
            <person name="Rychlik I."/>
        </authorList>
    </citation>
    <scope>NUCLEOTIDE SEQUENCE</scope>
    <source>
        <strain evidence="2">An423</strain>
    </source>
</reference>
<evidence type="ECO:0000313" key="4">
    <source>
        <dbReference type="Proteomes" id="UP000775500"/>
    </source>
</evidence>
<name>A0A7W8D0Q5_9FIRM</name>
<keyword evidence="1" id="KW-0131">Cell cycle</keyword>
<keyword evidence="1" id="KW-0132">Cell division</keyword>
<accession>A0A7W8D0Q5</accession>
<sequence>MRRSNHNKKKQKKSIRQLRPEKLLLLAFCLSCVFYCFSKIGLNSYNITLSVEDQRLASELAEAQDEVYTLKTDISSIQDKNKMLGIVEDELTENQDNIYVINN</sequence>
<reference evidence="2 4" key="3">
    <citation type="journal article" date="2021" name="Sci. Rep.">
        <title>The distribution of antibiotic resistance genes in chicken gut microbiota commensals.</title>
        <authorList>
            <person name="Juricova H."/>
            <person name="Matiasovicova J."/>
            <person name="Kubasova T."/>
            <person name="Cejkova D."/>
            <person name="Rychlik I."/>
        </authorList>
    </citation>
    <scope>NUCLEOTIDE SEQUENCE [LARGE SCALE GENOMIC DNA]</scope>
    <source>
        <strain evidence="2 4">An423</strain>
    </source>
</reference>
<dbReference type="EMBL" id="JACJLU010000004">
    <property type="protein sequence ID" value="MBM6831354.1"/>
    <property type="molecule type" value="Genomic_DNA"/>
</dbReference>
<evidence type="ECO:0000313" key="1">
    <source>
        <dbReference type="EMBL" id="MBB5185046.1"/>
    </source>
</evidence>
<protein>
    <submittedName>
        <fullName evidence="1">Cell division protein FtsL</fullName>
    </submittedName>
</protein>
<evidence type="ECO:0000313" key="2">
    <source>
        <dbReference type="EMBL" id="MBM6831354.1"/>
    </source>
</evidence>
<dbReference type="GO" id="GO:0051301">
    <property type="term" value="P:cell division"/>
    <property type="evidence" value="ECO:0007669"/>
    <property type="project" value="UniProtKB-KW"/>
</dbReference>
<dbReference type="AlphaFoldDB" id="A0A7W8D0Q5"/>
<dbReference type="EMBL" id="JACHHD010000009">
    <property type="protein sequence ID" value="MBB5185046.1"/>
    <property type="molecule type" value="Genomic_DNA"/>
</dbReference>
<dbReference type="Proteomes" id="UP000521313">
    <property type="component" value="Unassembled WGS sequence"/>
</dbReference>
<dbReference type="Proteomes" id="UP000775500">
    <property type="component" value="Unassembled WGS sequence"/>
</dbReference>
<comment type="caution">
    <text evidence="1">The sequence shown here is derived from an EMBL/GenBank/DDBJ whole genome shotgun (WGS) entry which is preliminary data.</text>
</comment>
<keyword evidence="4" id="KW-1185">Reference proteome</keyword>
<reference evidence="1 3" key="1">
    <citation type="submission" date="2020-08" db="EMBL/GenBank/DDBJ databases">
        <title>Genomic Encyclopedia of Type Strains, Phase IV (KMG-IV): sequencing the most valuable type-strain genomes for metagenomic binning, comparative biology and taxonomic classification.</title>
        <authorList>
            <person name="Goeker M."/>
        </authorList>
    </citation>
    <scope>NUCLEOTIDE SEQUENCE [LARGE SCALE GENOMIC DNA]</scope>
    <source>
        <strain evidence="1 3">DSM 26963</strain>
    </source>
</reference>
<gene>
    <name evidence="2" type="ORF">H5982_04420</name>
    <name evidence="1" type="ORF">HNQ43_001094</name>
</gene>